<name>A0A6H2A4R9_9ZZZZ</name>
<gene>
    <name evidence="1" type="ORF">TM448A04903_0003</name>
    <name evidence="2" type="ORF">TM448B03402_0006</name>
</gene>
<dbReference type="GO" id="GO:0004519">
    <property type="term" value="F:endonuclease activity"/>
    <property type="evidence" value="ECO:0007669"/>
    <property type="project" value="UniProtKB-KW"/>
</dbReference>
<accession>A0A6H2A4R9</accession>
<dbReference type="EMBL" id="MT144507">
    <property type="protein sequence ID" value="QJA54440.1"/>
    <property type="molecule type" value="Genomic_DNA"/>
</dbReference>
<keyword evidence="1" id="KW-0540">Nuclease</keyword>
<sequence>MGKLIDLTGQKFKRWTVIKRVYPNTNDNKAKWLCKCKCGVERAVSGHNLKLGISNSCGCLNRENLAKVNRLSPGLSNMRGLILKYKITAKNKGFKYTLTEEQFTKLTSSNCYYCGEIPKQIKKQNNTYGNYIYNGIDRVDNNLGYTPENTVSCCKLCNYKKSDMTLQDFQDWIRRVYNKLHSSI</sequence>
<protein>
    <submittedName>
        <fullName evidence="1">Putative HNH endonuclease</fullName>
    </submittedName>
</protein>
<evidence type="ECO:0000313" key="2">
    <source>
        <dbReference type="EMBL" id="QJI02578.1"/>
    </source>
</evidence>
<dbReference type="AlphaFoldDB" id="A0A6H2A4R9"/>
<dbReference type="EMBL" id="MT145013">
    <property type="protein sequence ID" value="QJI02578.1"/>
    <property type="molecule type" value="Genomic_DNA"/>
</dbReference>
<keyword evidence="1" id="KW-0255">Endonuclease</keyword>
<dbReference type="Gene3D" id="3.30.40.220">
    <property type="match status" value="1"/>
</dbReference>
<evidence type="ECO:0000313" key="1">
    <source>
        <dbReference type="EMBL" id="QJA54440.1"/>
    </source>
</evidence>
<keyword evidence="1" id="KW-0378">Hydrolase</keyword>
<reference evidence="1" key="1">
    <citation type="submission" date="2020-03" db="EMBL/GenBank/DDBJ databases">
        <title>The deep terrestrial virosphere.</title>
        <authorList>
            <person name="Holmfeldt K."/>
            <person name="Nilsson E."/>
            <person name="Simone D."/>
            <person name="Lopez-Fernandez M."/>
            <person name="Wu X."/>
            <person name="de Brujin I."/>
            <person name="Lundin D."/>
            <person name="Andersson A."/>
            <person name="Bertilsson S."/>
            <person name="Dopson M."/>
        </authorList>
    </citation>
    <scope>NUCLEOTIDE SEQUENCE</scope>
    <source>
        <strain evidence="1">TM448A04903</strain>
        <strain evidence="2">TM448B03402</strain>
    </source>
</reference>
<organism evidence="1">
    <name type="scientific">viral metagenome</name>
    <dbReference type="NCBI Taxonomy" id="1070528"/>
    <lineage>
        <taxon>unclassified sequences</taxon>
        <taxon>metagenomes</taxon>
        <taxon>organismal metagenomes</taxon>
    </lineage>
</organism>
<proteinExistence type="predicted"/>